<evidence type="ECO:0000256" key="7">
    <source>
        <dbReference type="ARBA" id="ARBA00047761"/>
    </source>
</evidence>
<dbReference type="GO" id="GO:0046872">
    <property type="term" value="F:metal ion binding"/>
    <property type="evidence" value="ECO:0007669"/>
    <property type="project" value="UniProtKB-KW"/>
</dbReference>
<reference evidence="10 11" key="1">
    <citation type="submission" date="2016-10" db="EMBL/GenBank/DDBJ databases">
        <authorList>
            <person name="de Groot N.N."/>
        </authorList>
    </citation>
    <scope>NUCLEOTIDE SEQUENCE [LARGE SCALE GENOMIC DNA]</scope>
    <source>
        <strain evidence="10 11">DSM 21771</strain>
    </source>
</reference>
<evidence type="ECO:0000313" key="10">
    <source>
        <dbReference type="EMBL" id="SDI67506.1"/>
    </source>
</evidence>
<dbReference type="InterPro" id="IPR001932">
    <property type="entry name" value="PPM-type_phosphatase-like_dom"/>
</dbReference>
<keyword evidence="3" id="KW-0479">Metal-binding</keyword>
<keyword evidence="5" id="KW-0904">Protein phosphatase</keyword>
<organism evidence="10 11">
    <name type="scientific">Natribacillus halophilus</name>
    <dbReference type="NCBI Taxonomy" id="549003"/>
    <lineage>
        <taxon>Bacteria</taxon>
        <taxon>Bacillati</taxon>
        <taxon>Bacillota</taxon>
        <taxon>Bacilli</taxon>
        <taxon>Bacillales</taxon>
        <taxon>Bacillaceae</taxon>
        <taxon>Natribacillus</taxon>
    </lineage>
</organism>
<keyword evidence="11" id="KW-1185">Reference proteome</keyword>
<dbReference type="FunFam" id="3.60.40.10:FF:000002">
    <property type="entry name" value="Serine/threonine phosphatase stp"/>
    <property type="match status" value="1"/>
</dbReference>
<dbReference type="Pfam" id="PF13672">
    <property type="entry name" value="PP2C_2"/>
    <property type="match status" value="1"/>
</dbReference>
<dbReference type="InterPro" id="IPR036457">
    <property type="entry name" value="PPM-type-like_dom_sf"/>
</dbReference>
<dbReference type="EMBL" id="FNEN01000004">
    <property type="protein sequence ID" value="SDI67506.1"/>
    <property type="molecule type" value="Genomic_DNA"/>
</dbReference>
<dbReference type="AlphaFoldDB" id="A0A1G8MHV8"/>
<dbReference type="PROSITE" id="PS51746">
    <property type="entry name" value="PPM_2"/>
    <property type="match status" value="1"/>
</dbReference>
<gene>
    <name evidence="10" type="ORF">SAMN04488123_104172</name>
</gene>
<evidence type="ECO:0000256" key="2">
    <source>
        <dbReference type="ARBA" id="ARBA00013081"/>
    </source>
</evidence>
<name>A0A1G8MHV8_9BACI</name>
<protein>
    <recommendedName>
        <fullName evidence="2">protein-serine/threonine phosphatase</fullName>
        <ecNumber evidence="2">3.1.3.16</ecNumber>
    </recommendedName>
</protein>
<dbReference type="PANTHER" id="PTHR47992">
    <property type="entry name" value="PROTEIN PHOSPHATASE"/>
    <property type="match status" value="1"/>
</dbReference>
<dbReference type="CDD" id="cd00143">
    <property type="entry name" value="PP2Cc"/>
    <property type="match status" value="1"/>
</dbReference>
<dbReference type="SMART" id="SM00331">
    <property type="entry name" value="PP2C_SIG"/>
    <property type="match status" value="1"/>
</dbReference>
<evidence type="ECO:0000313" key="11">
    <source>
        <dbReference type="Proteomes" id="UP000198853"/>
    </source>
</evidence>
<dbReference type="Gene3D" id="3.60.40.10">
    <property type="entry name" value="PPM-type phosphatase domain"/>
    <property type="match status" value="1"/>
</dbReference>
<dbReference type="NCBIfam" id="NF033484">
    <property type="entry name" value="Stp1_PP2C_phos"/>
    <property type="match status" value="1"/>
</dbReference>
<accession>A0A1G8MHV8</accession>
<evidence type="ECO:0000256" key="5">
    <source>
        <dbReference type="ARBA" id="ARBA00022912"/>
    </source>
</evidence>
<dbReference type="EC" id="3.1.3.16" evidence="2"/>
<keyword evidence="4" id="KW-0378">Hydrolase</keyword>
<evidence type="ECO:0000256" key="4">
    <source>
        <dbReference type="ARBA" id="ARBA00022801"/>
    </source>
</evidence>
<proteinExistence type="predicted"/>
<evidence type="ECO:0000256" key="6">
    <source>
        <dbReference type="ARBA" id="ARBA00023211"/>
    </source>
</evidence>
<comment type="catalytic activity">
    <reaction evidence="8">
        <text>O-phospho-L-threonyl-[protein] + H2O = L-threonyl-[protein] + phosphate</text>
        <dbReference type="Rhea" id="RHEA:47004"/>
        <dbReference type="Rhea" id="RHEA-COMP:11060"/>
        <dbReference type="Rhea" id="RHEA-COMP:11605"/>
        <dbReference type="ChEBI" id="CHEBI:15377"/>
        <dbReference type="ChEBI" id="CHEBI:30013"/>
        <dbReference type="ChEBI" id="CHEBI:43474"/>
        <dbReference type="ChEBI" id="CHEBI:61977"/>
        <dbReference type="EC" id="3.1.3.16"/>
    </reaction>
</comment>
<dbReference type="SUPFAM" id="SSF81606">
    <property type="entry name" value="PP2C-like"/>
    <property type="match status" value="1"/>
</dbReference>
<evidence type="ECO:0000256" key="1">
    <source>
        <dbReference type="ARBA" id="ARBA00001936"/>
    </source>
</evidence>
<evidence type="ECO:0000256" key="3">
    <source>
        <dbReference type="ARBA" id="ARBA00022723"/>
    </source>
</evidence>
<dbReference type="SMART" id="SM00332">
    <property type="entry name" value="PP2Cc"/>
    <property type="match status" value="1"/>
</dbReference>
<comment type="cofactor">
    <cofactor evidence="1">
        <name>Mn(2+)</name>
        <dbReference type="ChEBI" id="CHEBI:29035"/>
    </cofactor>
</comment>
<dbReference type="InterPro" id="IPR015655">
    <property type="entry name" value="PP2C"/>
</dbReference>
<comment type="catalytic activity">
    <reaction evidence="7">
        <text>O-phospho-L-seryl-[protein] + H2O = L-seryl-[protein] + phosphate</text>
        <dbReference type="Rhea" id="RHEA:20629"/>
        <dbReference type="Rhea" id="RHEA-COMP:9863"/>
        <dbReference type="Rhea" id="RHEA-COMP:11604"/>
        <dbReference type="ChEBI" id="CHEBI:15377"/>
        <dbReference type="ChEBI" id="CHEBI:29999"/>
        <dbReference type="ChEBI" id="CHEBI:43474"/>
        <dbReference type="ChEBI" id="CHEBI:83421"/>
        <dbReference type="EC" id="3.1.3.16"/>
    </reaction>
</comment>
<dbReference type="GO" id="GO:0004722">
    <property type="term" value="F:protein serine/threonine phosphatase activity"/>
    <property type="evidence" value="ECO:0007669"/>
    <property type="project" value="UniProtKB-EC"/>
</dbReference>
<sequence>MKQMEAVFRTDVGKMRAHNEDAGGIFDDEDMTLALVADGMGGHKAGDVASQMVMEALREAWKQRPPQRGEIDAWLKAEIKKANYAVFQKSLADDAFKGMGTTLVASVIYDNAMIIAHVGDSRAYRFHSSTSEQLTSDHSLVNEMVKTGQLPSEEAENHPRKNVLTRALGTVEEIDVDISEFDFPDTATLLLCSDGLSDRLGQKDIEETLRSKNTVAEAADALIQAALDRGGEDNISLILAHRDMNEEGTDS</sequence>
<feature type="domain" description="PPM-type phosphatase" evidence="9">
    <location>
        <begin position="5"/>
        <end position="242"/>
    </location>
</feature>
<keyword evidence="6" id="KW-0464">Manganese</keyword>
<dbReference type="Proteomes" id="UP000198853">
    <property type="component" value="Unassembled WGS sequence"/>
</dbReference>
<evidence type="ECO:0000256" key="8">
    <source>
        <dbReference type="ARBA" id="ARBA00048336"/>
    </source>
</evidence>
<evidence type="ECO:0000259" key="9">
    <source>
        <dbReference type="PROSITE" id="PS51746"/>
    </source>
</evidence>